<dbReference type="InterPro" id="IPR006145">
    <property type="entry name" value="PsdUridine_synth_RsuA/RluA"/>
</dbReference>
<dbReference type="InterPro" id="IPR020103">
    <property type="entry name" value="PsdUridine_synth_cat_dom_sf"/>
</dbReference>
<dbReference type="HOGENOM" id="CLU_768136_0_0_1"/>
<dbReference type="GO" id="GO:0009982">
    <property type="term" value="F:pseudouridine synthase activity"/>
    <property type="evidence" value="ECO:0000318"/>
    <property type="project" value="GO_Central"/>
</dbReference>
<dbReference type="OrthoDB" id="1911135at2759"/>
<protein>
    <recommendedName>
        <fullName evidence="1">Pseudouridine synthase RsuA/RluA-like domain-containing protein</fullName>
    </recommendedName>
</protein>
<reference evidence="2 4" key="1">
    <citation type="journal article" date="2008" name="Science">
        <title>The Physcomitrella genome reveals evolutionary insights into the conquest of land by plants.</title>
        <authorList>
            <person name="Rensing S."/>
            <person name="Lang D."/>
            <person name="Zimmer A."/>
            <person name="Terry A."/>
            <person name="Salamov A."/>
            <person name="Shapiro H."/>
            <person name="Nishiyama T."/>
            <person name="Perroud P.-F."/>
            <person name="Lindquist E."/>
            <person name="Kamisugi Y."/>
            <person name="Tanahashi T."/>
            <person name="Sakakibara K."/>
            <person name="Fujita T."/>
            <person name="Oishi K."/>
            <person name="Shin-I T."/>
            <person name="Kuroki Y."/>
            <person name="Toyoda A."/>
            <person name="Suzuki Y."/>
            <person name="Hashimoto A."/>
            <person name="Yamaguchi K."/>
            <person name="Sugano A."/>
            <person name="Kohara Y."/>
            <person name="Fujiyama A."/>
            <person name="Anterola A."/>
            <person name="Aoki S."/>
            <person name="Ashton N."/>
            <person name="Barbazuk W.B."/>
            <person name="Barker E."/>
            <person name="Bennetzen J."/>
            <person name="Bezanilla M."/>
            <person name="Blankenship R."/>
            <person name="Cho S.H."/>
            <person name="Dutcher S."/>
            <person name="Estelle M."/>
            <person name="Fawcett J.A."/>
            <person name="Gundlach H."/>
            <person name="Hanada K."/>
            <person name="Heyl A."/>
            <person name="Hicks K.A."/>
            <person name="Hugh J."/>
            <person name="Lohr M."/>
            <person name="Mayer K."/>
            <person name="Melkozernov A."/>
            <person name="Murata T."/>
            <person name="Nelson D."/>
            <person name="Pils B."/>
            <person name="Prigge M."/>
            <person name="Reiss B."/>
            <person name="Renner T."/>
            <person name="Rombauts S."/>
            <person name="Rushton P."/>
            <person name="Sanderfoot A."/>
            <person name="Schween G."/>
            <person name="Shiu S.-H."/>
            <person name="Stueber K."/>
            <person name="Theodoulou F.L."/>
            <person name="Tu H."/>
            <person name="Van de Peer Y."/>
            <person name="Verrier P.J."/>
            <person name="Waters E."/>
            <person name="Wood A."/>
            <person name="Yang L."/>
            <person name="Cove D."/>
            <person name="Cuming A."/>
            <person name="Hasebe M."/>
            <person name="Lucas S."/>
            <person name="Mishler D.B."/>
            <person name="Reski R."/>
            <person name="Grigoriev I."/>
            <person name="Quatrano R.S."/>
            <person name="Boore J.L."/>
        </authorList>
    </citation>
    <scope>NUCLEOTIDE SEQUENCE [LARGE SCALE GENOMIC DNA]</scope>
    <source>
        <strain evidence="3 4">cv. Gransden 2004</strain>
    </source>
</reference>
<proteinExistence type="predicted"/>
<dbReference type="eggNOG" id="KOG1919">
    <property type="taxonomic scope" value="Eukaryota"/>
</dbReference>
<name>A9RVX3_PHYPA</name>
<dbReference type="Gramene" id="Pp3c11_23570V3.5">
    <property type="protein sequence ID" value="Pp3c11_23570V3.5"/>
    <property type="gene ID" value="Pp3c11_23570"/>
</dbReference>
<dbReference type="GO" id="GO:0003723">
    <property type="term" value="F:RNA binding"/>
    <property type="evidence" value="ECO:0007669"/>
    <property type="project" value="InterPro"/>
</dbReference>
<dbReference type="EnsemblPlants" id="Pp3c11_23570V3.5">
    <property type="protein sequence ID" value="Pp3c11_23570V3.5"/>
    <property type="gene ID" value="Pp3c11_23570"/>
</dbReference>
<dbReference type="Gramene" id="Pp3c11_23570V3.1">
    <property type="protein sequence ID" value="Pp3c11_23570V3.1"/>
    <property type="gene ID" value="Pp3c11_23570"/>
</dbReference>
<dbReference type="PaxDb" id="3218-PP1S31_80V6.1"/>
<reference evidence="3" key="3">
    <citation type="submission" date="2020-12" db="UniProtKB">
        <authorList>
            <consortium name="EnsemblPlants"/>
        </authorList>
    </citation>
    <scope>IDENTIFICATION</scope>
</reference>
<dbReference type="PANTHER" id="PTHR21600">
    <property type="entry name" value="MITOCHONDRIAL RNA PSEUDOURIDINE SYNTHASE"/>
    <property type="match status" value="1"/>
</dbReference>
<accession>A9RVX3</accession>
<dbReference type="STRING" id="3218.A9RVX3"/>
<evidence type="ECO:0000313" key="2">
    <source>
        <dbReference type="EMBL" id="PNR45699.1"/>
    </source>
</evidence>
<sequence>MAAMLGRAAYLQLGIKFENVSPPFTKWRAVHTSCPHAANVAAAPFFDDVSVPGDTDCEQIWVPPTIERLYEDQYIIGVSKPGTLLVHNNKASSPLEKQRNAFLKNMVEAQLTAGQKVSPVHRLDRPASGAIIFSKSAVATRAAQASLSHPACIKEYVVLARGTTPDFFICDEPVNDEKGAPKSAVSQCEKILDLPESRCSLLKVVIKTGRWHQIRKHLNHRAHHVVGDVKHGKGKTNRFFRENHKMLSGRIFLHAARLTFPHPLHLSQEKWTPASKHPSESSDDIDLYSSASDLEDFESTSSVSADSSIWMSPNTSFSEDPKTRRQLLTIRAGLPEDLQEVLYSLPEGIDPQQLLSLGLIF</sequence>
<reference evidence="2 4" key="2">
    <citation type="journal article" date="2018" name="Plant J.">
        <title>The Physcomitrella patens chromosome-scale assembly reveals moss genome structure and evolution.</title>
        <authorList>
            <person name="Lang D."/>
            <person name="Ullrich K.K."/>
            <person name="Murat F."/>
            <person name="Fuchs J."/>
            <person name="Jenkins J."/>
            <person name="Haas F.B."/>
            <person name="Piednoel M."/>
            <person name="Gundlach H."/>
            <person name="Van Bel M."/>
            <person name="Meyberg R."/>
            <person name="Vives C."/>
            <person name="Morata J."/>
            <person name="Symeonidi A."/>
            <person name="Hiss M."/>
            <person name="Muchero W."/>
            <person name="Kamisugi Y."/>
            <person name="Saleh O."/>
            <person name="Blanc G."/>
            <person name="Decker E.L."/>
            <person name="van Gessel N."/>
            <person name="Grimwood J."/>
            <person name="Hayes R.D."/>
            <person name="Graham S.W."/>
            <person name="Gunter L.E."/>
            <person name="McDaniel S.F."/>
            <person name="Hoernstein S.N.W."/>
            <person name="Larsson A."/>
            <person name="Li F.W."/>
            <person name="Perroud P.F."/>
            <person name="Phillips J."/>
            <person name="Ranjan P."/>
            <person name="Rokshar D.S."/>
            <person name="Rothfels C.J."/>
            <person name="Schneider L."/>
            <person name="Shu S."/>
            <person name="Stevenson D.W."/>
            <person name="Thummler F."/>
            <person name="Tillich M."/>
            <person name="Villarreal Aguilar J.C."/>
            <person name="Widiez T."/>
            <person name="Wong G.K."/>
            <person name="Wymore A."/>
            <person name="Zhang Y."/>
            <person name="Zimmer A.D."/>
            <person name="Quatrano R.S."/>
            <person name="Mayer K.F.X."/>
            <person name="Goodstein D."/>
            <person name="Casacuberta J.M."/>
            <person name="Vandepoele K."/>
            <person name="Reski R."/>
            <person name="Cuming A.C."/>
            <person name="Tuskan G.A."/>
            <person name="Maumus F."/>
            <person name="Salse J."/>
            <person name="Schmutz J."/>
            <person name="Rensing S.A."/>
        </authorList>
    </citation>
    <scope>NUCLEOTIDE SEQUENCE [LARGE SCALE GENOMIC DNA]</scope>
    <source>
        <strain evidence="3 4">cv. Gransden 2004</strain>
    </source>
</reference>
<dbReference type="EMBL" id="ABEU02000011">
    <property type="protein sequence ID" value="PNR45699.1"/>
    <property type="molecule type" value="Genomic_DNA"/>
</dbReference>
<dbReference type="PANTHER" id="PTHR21600:SF88">
    <property type="entry name" value="RNA PSEUDOURIDINE SYNTHASE 5"/>
    <property type="match status" value="1"/>
</dbReference>
<dbReference type="GeneID" id="112288645"/>
<evidence type="ECO:0000313" key="3">
    <source>
        <dbReference type="EnsemblPlants" id="Pp3c11_23570V3.1"/>
    </source>
</evidence>
<gene>
    <name evidence="3" type="primary">LOC112288645</name>
    <name evidence="2" type="ORF">PHYPA_015470</name>
</gene>
<keyword evidence="4" id="KW-1185">Reference proteome</keyword>
<evidence type="ECO:0000313" key="4">
    <source>
        <dbReference type="Proteomes" id="UP000006727"/>
    </source>
</evidence>
<dbReference type="AlphaFoldDB" id="A9RVX3"/>
<dbReference type="SUPFAM" id="SSF55120">
    <property type="entry name" value="Pseudouridine synthase"/>
    <property type="match status" value="1"/>
</dbReference>
<evidence type="ECO:0000259" key="1">
    <source>
        <dbReference type="Pfam" id="PF00849"/>
    </source>
</evidence>
<dbReference type="Proteomes" id="UP000006727">
    <property type="component" value="Chromosome 11"/>
</dbReference>
<dbReference type="Pfam" id="PF00849">
    <property type="entry name" value="PseudoU_synth_2"/>
    <property type="match status" value="1"/>
</dbReference>
<dbReference type="EnsemblPlants" id="Pp3c11_23570V3.1">
    <property type="protein sequence ID" value="Pp3c11_23570V3.1"/>
    <property type="gene ID" value="Pp3c11_23570"/>
</dbReference>
<feature type="domain" description="Pseudouridine synthase RsuA/RluA-like" evidence="1">
    <location>
        <begin position="76"/>
        <end position="220"/>
    </location>
</feature>
<organism evidence="2">
    <name type="scientific">Physcomitrium patens</name>
    <name type="common">Spreading-leaved earth moss</name>
    <name type="synonym">Physcomitrella patens</name>
    <dbReference type="NCBI Taxonomy" id="3218"/>
    <lineage>
        <taxon>Eukaryota</taxon>
        <taxon>Viridiplantae</taxon>
        <taxon>Streptophyta</taxon>
        <taxon>Embryophyta</taxon>
        <taxon>Bryophyta</taxon>
        <taxon>Bryophytina</taxon>
        <taxon>Bryopsida</taxon>
        <taxon>Funariidae</taxon>
        <taxon>Funariales</taxon>
        <taxon>Funariaceae</taxon>
        <taxon>Physcomitrium</taxon>
    </lineage>
</organism>
<dbReference type="InterPro" id="IPR050188">
    <property type="entry name" value="RluA_PseudoU_synthase"/>
</dbReference>
<dbReference type="Gene3D" id="3.30.2350.10">
    <property type="entry name" value="Pseudouridine synthase"/>
    <property type="match status" value="1"/>
</dbReference>
<dbReference type="RefSeq" id="XP_024388826.1">
    <property type="nucleotide sequence ID" value="XM_024533058.2"/>
</dbReference>
<dbReference type="GO" id="GO:0000455">
    <property type="term" value="P:enzyme-directed rRNA pseudouridine synthesis"/>
    <property type="evidence" value="ECO:0000318"/>
    <property type="project" value="GO_Central"/>
</dbReference>